<evidence type="ECO:0000256" key="2">
    <source>
        <dbReference type="ARBA" id="ARBA00022679"/>
    </source>
</evidence>
<dbReference type="InterPro" id="IPR035595">
    <property type="entry name" value="UDP_glycos_trans_CS"/>
</dbReference>
<dbReference type="AlphaFoldDB" id="A0A0V0ILG2"/>
<keyword evidence="2 3" id="KW-0808">Transferase</keyword>
<evidence type="ECO:0000313" key="4">
    <source>
        <dbReference type="EMBL" id="JAP33468.1"/>
    </source>
</evidence>
<evidence type="ECO:0000256" key="3">
    <source>
        <dbReference type="RuleBase" id="RU003718"/>
    </source>
</evidence>
<dbReference type="PROSITE" id="PS00375">
    <property type="entry name" value="UDPGT"/>
    <property type="match status" value="1"/>
</dbReference>
<dbReference type="PANTHER" id="PTHR48045">
    <property type="entry name" value="UDP-GLYCOSYLTRANSFERASE 72B1"/>
    <property type="match status" value="1"/>
</dbReference>
<sequence>MEFAQGLLLSKVEYFIWVLRPNLAITDETDNYLPVGFQENVDRGLIVPWCDQRAVLSHSAIGGFLTHCGWNSILESLWASVPMICHPISVDQQTNRKLVVDDWKVGINLCDNYDSNNKSISTKEEIAKKINFLMSEENSKDLRKVIKEVKKTMEIALLANGSSEKNFDLFVEDVMAKTKWLFLKLNLHYMATFVIKP</sequence>
<dbReference type="Pfam" id="PF00201">
    <property type="entry name" value="UDPGT"/>
    <property type="match status" value="1"/>
</dbReference>
<accession>A0A0V0ILG2</accession>
<dbReference type="GO" id="GO:0008194">
    <property type="term" value="F:UDP-glycosyltransferase activity"/>
    <property type="evidence" value="ECO:0007669"/>
    <property type="project" value="InterPro"/>
</dbReference>
<evidence type="ECO:0000256" key="1">
    <source>
        <dbReference type="ARBA" id="ARBA00009995"/>
    </source>
</evidence>
<dbReference type="SUPFAM" id="SSF53756">
    <property type="entry name" value="UDP-Glycosyltransferase/glycogen phosphorylase"/>
    <property type="match status" value="1"/>
</dbReference>
<comment type="similarity">
    <text evidence="1 3">Belongs to the UDP-glycosyltransferase family.</text>
</comment>
<protein>
    <submittedName>
        <fullName evidence="4">Putative ovule protein</fullName>
    </submittedName>
</protein>
<organism evidence="4">
    <name type="scientific">Solanum chacoense</name>
    <name type="common">Chaco potato</name>
    <dbReference type="NCBI Taxonomy" id="4108"/>
    <lineage>
        <taxon>Eukaryota</taxon>
        <taxon>Viridiplantae</taxon>
        <taxon>Streptophyta</taxon>
        <taxon>Embryophyta</taxon>
        <taxon>Tracheophyta</taxon>
        <taxon>Spermatophyta</taxon>
        <taxon>Magnoliopsida</taxon>
        <taxon>eudicotyledons</taxon>
        <taxon>Gunneridae</taxon>
        <taxon>Pentapetalae</taxon>
        <taxon>asterids</taxon>
        <taxon>lamiids</taxon>
        <taxon>Solanales</taxon>
        <taxon>Solanaceae</taxon>
        <taxon>Solanoideae</taxon>
        <taxon>Solaneae</taxon>
        <taxon>Solanum</taxon>
    </lineage>
</organism>
<dbReference type="Gene3D" id="3.40.50.2000">
    <property type="entry name" value="Glycogen Phosphorylase B"/>
    <property type="match status" value="2"/>
</dbReference>
<dbReference type="EMBL" id="GEDG01004975">
    <property type="protein sequence ID" value="JAP33468.1"/>
    <property type="molecule type" value="Transcribed_RNA"/>
</dbReference>
<proteinExistence type="inferred from homology"/>
<dbReference type="InterPro" id="IPR002213">
    <property type="entry name" value="UDP_glucos_trans"/>
</dbReference>
<dbReference type="FunFam" id="3.40.50.2000:FF:000056">
    <property type="entry name" value="Glycosyltransferase"/>
    <property type="match status" value="1"/>
</dbReference>
<dbReference type="PANTHER" id="PTHR48045:SF39">
    <property type="entry name" value="UDP-GLYCOSYLTRANSFERASE 86A1-LIKE"/>
    <property type="match status" value="1"/>
</dbReference>
<keyword evidence="3" id="KW-0328">Glycosyltransferase</keyword>
<dbReference type="CDD" id="cd03784">
    <property type="entry name" value="GT1_Gtf-like"/>
    <property type="match status" value="1"/>
</dbReference>
<reference evidence="4" key="1">
    <citation type="submission" date="2015-12" db="EMBL/GenBank/DDBJ databases">
        <title>Gene expression during late stages of embryo sac development: a critical building block for successful pollen-pistil interactions.</title>
        <authorList>
            <person name="Liu Y."/>
            <person name="Joly V."/>
            <person name="Sabar M."/>
            <person name="Matton D.P."/>
        </authorList>
    </citation>
    <scope>NUCLEOTIDE SEQUENCE</scope>
</reference>
<name>A0A0V0ILG2_SOLCH</name>